<dbReference type="GO" id="GO:0006430">
    <property type="term" value="P:lysyl-tRNA aminoacylation"/>
    <property type="evidence" value="ECO:0007669"/>
    <property type="project" value="UniProtKB-UniRule"/>
</dbReference>
<evidence type="ECO:0000256" key="11">
    <source>
        <dbReference type="SAM" id="MobiDB-lite"/>
    </source>
</evidence>
<evidence type="ECO:0000313" key="13">
    <source>
        <dbReference type="Proteomes" id="UP000307087"/>
    </source>
</evidence>
<dbReference type="PANTHER" id="PTHR37940">
    <property type="entry name" value="LYSINE--TRNA LIGASE"/>
    <property type="match status" value="1"/>
</dbReference>
<dbReference type="Proteomes" id="UP000307087">
    <property type="component" value="Unassembled WGS sequence"/>
</dbReference>
<dbReference type="GO" id="GO:0005524">
    <property type="term" value="F:ATP binding"/>
    <property type="evidence" value="ECO:0007669"/>
    <property type="project" value="UniProtKB-UniRule"/>
</dbReference>
<comment type="caution">
    <text evidence="10">Lacks conserved residue(s) required for the propagation of feature annotation.</text>
</comment>
<feature type="compositionally biased region" description="Low complexity" evidence="11">
    <location>
        <begin position="1"/>
        <end position="22"/>
    </location>
</feature>
<dbReference type="InterPro" id="IPR001412">
    <property type="entry name" value="aa-tRNA-synth_I_CS"/>
</dbReference>
<organism evidence="12 13">
    <name type="scientific">Nocardioides caeni</name>
    <dbReference type="NCBI Taxonomy" id="574700"/>
    <lineage>
        <taxon>Bacteria</taxon>
        <taxon>Bacillati</taxon>
        <taxon>Actinomycetota</taxon>
        <taxon>Actinomycetes</taxon>
        <taxon>Propionibacteriales</taxon>
        <taxon>Nocardioidaceae</taxon>
        <taxon>Nocardioides</taxon>
    </lineage>
</organism>
<dbReference type="GO" id="GO:0005737">
    <property type="term" value="C:cytoplasm"/>
    <property type="evidence" value="ECO:0007669"/>
    <property type="project" value="UniProtKB-SubCell"/>
</dbReference>
<keyword evidence="6 10" id="KW-0067">ATP-binding</keyword>
<name>A0A4S8N348_9ACTN</name>
<feature type="region of interest" description="Disordered" evidence="11">
    <location>
        <begin position="1"/>
        <end position="25"/>
    </location>
</feature>
<evidence type="ECO:0000256" key="3">
    <source>
        <dbReference type="ARBA" id="ARBA00022490"/>
    </source>
</evidence>
<dbReference type="RefSeq" id="WP_136563799.1">
    <property type="nucleotide sequence ID" value="NZ_BAABLS010000006.1"/>
</dbReference>
<dbReference type="InterPro" id="IPR002904">
    <property type="entry name" value="Lys-tRNA-ligase"/>
</dbReference>
<dbReference type="PROSITE" id="PS00178">
    <property type="entry name" value="AA_TRNA_LIGASE_I"/>
    <property type="match status" value="1"/>
</dbReference>
<feature type="compositionally biased region" description="Acidic residues" evidence="11">
    <location>
        <begin position="197"/>
        <end position="211"/>
    </location>
</feature>
<dbReference type="Gene3D" id="3.40.50.620">
    <property type="entry name" value="HUPs"/>
    <property type="match status" value="2"/>
</dbReference>
<keyword evidence="7 10" id="KW-0648">Protein biosynthesis</keyword>
<dbReference type="HAMAP" id="MF_00177">
    <property type="entry name" value="Lys_tRNA_synth_class1"/>
    <property type="match status" value="1"/>
</dbReference>
<evidence type="ECO:0000256" key="2">
    <source>
        <dbReference type="ARBA" id="ARBA00005594"/>
    </source>
</evidence>
<keyword evidence="5 10" id="KW-0547">Nucleotide-binding</keyword>
<evidence type="ECO:0000256" key="5">
    <source>
        <dbReference type="ARBA" id="ARBA00022741"/>
    </source>
</evidence>
<dbReference type="OrthoDB" id="9803151at2"/>
<dbReference type="GO" id="GO:0000049">
    <property type="term" value="F:tRNA binding"/>
    <property type="evidence" value="ECO:0007669"/>
    <property type="project" value="InterPro"/>
</dbReference>
<evidence type="ECO:0000256" key="4">
    <source>
        <dbReference type="ARBA" id="ARBA00022598"/>
    </source>
</evidence>
<dbReference type="Gene3D" id="6.10.20.10">
    <property type="entry name" value="Lysine tRNA ligase, stem contact fold domain"/>
    <property type="match status" value="1"/>
</dbReference>
<evidence type="ECO:0000256" key="1">
    <source>
        <dbReference type="ARBA" id="ARBA00004496"/>
    </source>
</evidence>
<evidence type="ECO:0000256" key="8">
    <source>
        <dbReference type="ARBA" id="ARBA00023146"/>
    </source>
</evidence>
<reference evidence="12 13" key="1">
    <citation type="journal article" date="2009" name="Int. J. Syst. Evol. Microbiol.">
        <title>Nocardioides caeni sp. nov., isolated from wastewater.</title>
        <authorList>
            <person name="Yoon J.H."/>
            <person name="Kang S.J."/>
            <person name="Park S."/>
            <person name="Kim W."/>
            <person name="Oh T.K."/>
        </authorList>
    </citation>
    <scope>NUCLEOTIDE SEQUENCE [LARGE SCALE GENOMIC DNA]</scope>
    <source>
        <strain evidence="12 13">DSM 23134</strain>
    </source>
</reference>
<comment type="caution">
    <text evidence="12">The sequence shown here is derived from an EMBL/GenBank/DDBJ whole genome shotgun (WGS) entry which is preliminary data.</text>
</comment>
<comment type="catalytic activity">
    <reaction evidence="9 10">
        <text>tRNA(Lys) + L-lysine + ATP = L-lysyl-tRNA(Lys) + AMP + diphosphate</text>
        <dbReference type="Rhea" id="RHEA:20792"/>
        <dbReference type="Rhea" id="RHEA-COMP:9696"/>
        <dbReference type="Rhea" id="RHEA-COMP:9697"/>
        <dbReference type="ChEBI" id="CHEBI:30616"/>
        <dbReference type="ChEBI" id="CHEBI:32551"/>
        <dbReference type="ChEBI" id="CHEBI:33019"/>
        <dbReference type="ChEBI" id="CHEBI:78442"/>
        <dbReference type="ChEBI" id="CHEBI:78529"/>
        <dbReference type="ChEBI" id="CHEBI:456215"/>
        <dbReference type="EC" id="6.1.1.6"/>
    </reaction>
</comment>
<dbReference type="InterPro" id="IPR008925">
    <property type="entry name" value="aa_tRNA-synth_I_cd-bd_sf"/>
</dbReference>
<dbReference type="SUPFAM" id="SSF52374">
    <property type="entry name" value="Nucleotidylyl transferase"/>
    <property type="match status" value="1"/>
</dbReference>
<dbReference type="Pfam" id="PF01921">
    <property type="entry name" value="tRNA-synt_1f"/>
    <property type="match status" value="1"/>
</dbReference>
<accession>A0A4S8N348</accession>
<evidence type="ECO:0000256" key="9">
    <source>
        <dbReference type="ARBA" id="ARBA00048573"/>
    </source>
</evidence>
<dbReference type="Gene3D" id="1.10.10.350">
    <property type="match status" value="1"/>
</dbReference>
<proteinExistence type="inferred from homology"/>
<dbReference type="SUPFAM" id="SSF48163">
    <property type="entry name" value="An anticodon-binding domain of class I aminoacyl-tRNA synthetases"/>
    <property type="match status" value="1"/>
</dbReference>
<dbReference type="NCBIfam" id="TIGR00467">
    <property type="entry name" value="lysS_arch"/>
    <property type="match status" value="1"/>
</dbReference>
<evidence type="ECO:0000256" key="10">
    <source>
        <dbReference type="HAMAP-Rule" id="MF_00177"/>
    </source>
</evidence>
<keyword evidence="4 10" id="KW-0436">Ligase</keyword>
<keyword evidence="3 10" id="KW-0963">Cytoplasm</keyword>
<gene>
    <name evidence="10" type="primary">lysS</name>
    <name evidence="12" type="ORF">E9934_15495</name>
</gene>
<protein>
    <recommendedName>
        <fullName evidence="10">Lysine--tRNA ligase</fullName>
        <ecNumber evidence="10">6.1.1.6</ecNumber>
    </recommendedName>
    <alternativeName>
        <fullName evidence="10">Lysyl-tRNA synthetase</fullName>
        <shortName evidence="10">LysRS</shortName>
    </alternativeName>
</protein>
<keyword evidence="13" id="KW-1185">Reference proteome</keyword>
<dbReference type="EMBL" id="STGW01000012">
    <property type="protein sequence ID" value="THV09921.1"/>
    <property type="molecule type" value="Genomic_DNA"/>
</dbReference>
<feature type="short sequence motif" description="'KMSKS' region" evidence="10">
    <location>
        <begin position="335"/>
        <end position="339"/>
    </location>
</feature>
<dbReference type="AlphaFoldDB" id="A0A4S8N348"/>
<evidence type="ECO:0000313" key="12">
    <source>
        <dbReference type="EMBL" id="THV09921.1"/>
    </source>
</evidence>
<evidence type="ECO:0000256" key="7">
    <source>
        <dbReference type="ARBA" id="ARBA00022917"/>
    </source>
</evidence>
<feature type="short sequence motif" description="'HIGH' region" evidence="10">
    <location>
        <begin position="59"/>
        <end position="67"/>
    </location>
</feature>
<keyword evidence="8 10" id="KW-0030">Aminoacyl-tRNA synthetase</keyword>
<dbReference type="InterPro" id="IPR020751">
    <property type="entry name" value="aa-tRNA-synth_I_codon-bd_sub2"/>
</dbReference>
<dbReference type="InterPro" id="IPR042078">
    <property type="entry name" value="Lys-tRNA-ligase_SC_fold"/>
</dbReference>
<dbReference type="InterPro" id="IPR014729">
    <property type="entry name" value="Rossmann-like_a/b/a_fold"/>
</dbReference>
<comment type="similarity">
    <text evidence="2 10">Belongs to the class-I aminoacyl-tRNA synthetase family.</text>
</comment>
<dbReference type="GO" id="GO:0004824">
    <property type="term" value="F:lysine-tRNA ligase activity"/>
    <property type="evidence" value="ECO:0007669"/>
    <property type="project" value="UniProtKB-UniRule"/>
</dbReference>
<evidence type="ECO:0000256" key="6">
    <source>
        <dbReference type="ARBA" id="ARBA00022840"/>
    </source>
</evidence>
<feature type="region of interest" description="Disordered" evidence="11">
    <location>
        <begin position="191"/>
        <end position="220"/>
    </location>
</feature>
<dbReference type="EC" id="6.1.1.6" evidence="10"/>
<dbReference type="PANTHER" id="PTHR37940:SF1">
    <property type="entry name" value="LYSINE--TRNA LIGASE"/>
    <property type="match status" value="1"/>
</dbReference>
<sequence length="580" mass="63320">MARGQRNQQGNHQGNQQGNQQQAPSDWVTRTADLALRHAEQVNGGTLPDVVTCASGISPSGPIHLGNLREFLTVHFVVEEIRRRGITVRHLHSWDDYDRFRKVPAGVDPSWSEHIGKPLSAVPDPTGEFPSWAERYKAPLRAALAELGCDMVEVNQTEMYRAGTYRSQILTAIEKRGEIETVMARFRTKKAAPVDAEGMDDTESVESTAEEEAGHGASDDLARFPYKPYCRGCGRDTVTLTSYDDASTDLAYTCDACGESHVTNVATQDEGKLVWKVDWPMRWTFEGVHFEPGGVDHASPGSSYTVGKEIVGPVFGGTAPSFVGYSFVGVAGMPKMSSSKGGVPTAAEALRILEAPILRWLYVRRQPKQAFNVDFGQEVLRLYDEWDALGKKAAIPEKRDAAVLAWERASATSTAGTLPTPAVVVPFRMLSSVADVTAGSREITARTVGAAEADLEPRLTKAATWITSYVDPEERTTVREAADLDRLGSLSEDESRWLGLLLDGLPEAFGTDELTTIIYGVPKLVRGLSVEDAPTDEVKADQKAFFKLLYELLVAAERGPRLPTLFAALGPEKVRSLLTP</sequence>
<comment type="subcellular location">
    <subcellularLocation>
        <location evidence="1 10">Cytoplasm</location>
    </subcellularLocation>
</comment>